<dbReference type="PANTHER" id="PTHR33841:SF5">
    <property type="entry name" value="DNA METHYLASE (MODIFICATION METHYLASE) (METHYLTRANSFERASE)-RELATED"/>
    <property type="match status" value="1"/>
</dbReference>
<evidence type="ECO:0000313" key="10">
    <source>
        <dbReference type="Proteomes" id="UP000647424"/>
    </source>
</evidence>
<dbReference type="InterPro" id="IPR029063">
    <property type="entry name" value="SAM-dependent_MTases_sf"/>
</dbReference>
<keyword evidence="4" id="KW-0808">Transferase</keyword>
<evidence type="ECO:0000259" key="8">
    <source>
        <dbReference type="Pfam" id="PF22837"/>
    </source>
</evidence>
<dbReference type="PANTHER" id="PTHR33841">
    <property type="entry name" value="DNA METHYLTRANSFERASE YEEA-RELATED"/>
    <property type="match status" value="1"/>
</dbReference>
<dbReference type="SUPFAM" id="SSF53335">
    <property type="entry name" value="S-adenosyl-L-methionine-dependent methyltransferases"/>
    <property type="match status" value="1"/>
</dbReference>
<dbReference type="AlphaFoldDB" id="A0A927FID0"/>
<keyword evidence="10" id="KW-1185">Reference proteome</keyword>
<dbReference type="PRINTS" id="PR00507">
    <property type="entry name" value="N12N6MTFRASE"/>
</dbReference>
<sequence>MASNRVPRKLLAAGLGSESELVSLCVALIGGAKGLSQAERALTAKTGSHALPVAVVETTRRAIAKGLDPLGDAFAVVRSALARRSAGAVYTPAPIVKSMMTWLATQDAPARIVDPGAGSGRFILAAGEAFPQAQLVAVELDPLAALMLRANLAVRGWSSRATVHVKDYRELTLPRCNGTTAFIGNPPYVRHHDIAEDWKAWYSERLATMGIRASALAGLHLHFFLQTRLLAKPGDVGAFITSSEWMDVNYGSALRRLLLDELGGIALHVLDPKVEAFPGTATTAAITCFRVGETVEPVRVHSIDELAHLNGLAKGVDVPRAQLSSAPRWSIIVRPTLPAAEGDLELGELFRVHRGQVTGANAIWIAGEHADGLPERVKIPSVTKAKDLLQAGDRLASAAALRRVVDLPPELDDFTAAERKRIQSFLSWARTQGVHEGYIAQHRKAWWSVGLKDPAPILCTYMARRPPQFTLNDCGARHINVAHGLYPCQALPADVLAGLVSWLNNNTTQGSGRTYAGGLTKFEPREVERLRIPSVDRLRAIA</sequence>
<name>A0A927FID0_9BURK</name>
<dbReference type="InterPro" id="IPR054520">
    <property type="entry name" value="M_Eco57I_C"/>
</dbReference>
<evidence type="ECO:0000259" key="7">
    <source>
        <dbReference type="Pfam" id="PF07669"/>
    </source>
</evidence>
<organism evidence="9 10">
    <name type="scientific">Limnohabitans radicicola</name>
    <dbReference type="NCBI Taxonomy" id="2771427"/>
    <lineage>
        <taxon>Bacteria</taxon>
        <taxon>Pseudomonadati</taxon>
        <taxon>Pseudomonadota</taxon>
        <taxon>Betaproteobacteria</taxon>
        <taxon>Burkholderiales</taxon>
        <taxon>Comamonadaceae</taxon>
        <taxon>Limnohabitans</taxon>
    </lineage>
</organism>
<dbReference type="EC" id="2.1.1.72" evidence="2"/>
<gene>
    <name evidence="9" type="ORF">IC609_10930</name>
</gene>
<proteinExistence type="inferred from homology"/>
<dbReference type="Proteomes" id="UP000647424">
    <property type="component" value="Unassembled WGS sequence"/>
</dbReference>
<evidence type="ECO:0000256" key="2">
    <source>
        <dbReference type="ARBA" id="ARBA00011900"/>
    </source>
</evidence>
<evidence type="ECO:0000256" key="4">
    <source>
        <dbReference type="ARBA" id="ARBA00022679"/>
    </source>
</evidence>
<dbReference type="GO" id="GO:0006304">
    <property type="term" value="P:DNA modification"/>
    <property type="evidence" value="ECO:0007669"/>
    <property type="project" value="InterPro"/>
</dbReference>
<comment type="caution">
    <text evidence="9">The sequence shown here is derived from an EMBL/GenBank/DDBJ whole genome shotgun (WGS) entry which is preliminary data.</text>
</comment>
<comment type="similarity">
    <text evidence="1">Belongs to the N(4)/N(6)-methyltransferase family.</text>
</comment>
<dbReference type="Pfam" id="PF07669">
    <property type="entry name" value="Eco57I"/>
    <property type="match status" value="1"/>
</dbReference>
<protein>
    <recommendedName>
        <fullName evidence="2">site-specific DNA-methyltransferase (adenine-specific)</fullName>
        <ecNumber evidence="2">2.1.1.72</ecNumber>
    </recommendedName>
</protein>
<keyword evidence="5" id="KW-0949">S-adenosyl-L-methionine</keyword>
<dbReference type="Gene3D" id="3.40.50.150">
    <property type="entry name" value="Vaccinia Virus protein VP39"/>
    <property type="match status" value="1"/>
</dbReference>
<dbReference type="InterPro" id="IPR050953">
    <property type="entry name" value="N4_N6_ade-DNA_methylase"/>
</dbReference>
<evidence type="ECO:0000256" key="3">
    <source>
        <dbReference type="ARBA" id="ARBA00022603"/>
    </source>
</evidence>
<keyword evidence="3 9" id="KW-0489">Methyltransferase</keyword>
<feature type="domain" description="Type II methyltransferase M.TaqI-like" evidence="7">
    <location>
        <begin position="182"/>
        <end position="260"/>
    </location>
</feature>
<evidence type="ECO:0000256" key="1">
    <source>
        <dbReference type="ARBA" id="ARBA00006594"/>
    </source>
</evidence>
<dbReference type="GO" id="GO:0032259">
    <property type="term" value="P:methylation"/>
    <property type="evidence" value="ECO:0007669"/>
    <property type="project" value="UniProtKB-KW"/>
</dbReference>
<dbReference type="GO" id="GO:0009007">
    <property type="term" value="F:site-specific DNA-methyltransferase (adenine-specific) activity"/>
    <property type="evidence" value="ECO:0007669"/>
    <property type="project" value="UniProtKB-EC"/>
</dbReference>
<accession>A0A927FID0</accession>
<reference evidence="9 10" key="1">
    <citation type="submission" date="2020-09" db="EMBL/GenBank/DDBJ databases">
        <title>Genome seq and assembly of Limnohabitants sp.</title>
        <authorList>
            <person name="Chhetri G."/>
        </authorList>
    </citation>
    <scope>NUCLEOTIDE SEQUENCE [LARGE SCALE GENOMIC DNA]</scope>
    <source>
        <strain evidence="9 10">JUR4</strain>
    </source>
</reference>
<dbReference type="CDD" id="cd02440">
    <property type="entry name" value="AdoMet_MTases"/>
    <property type="match status" value="1"/>
</dbReference>
<comment type="catalytic activity">
    <reaction evidence="6">
        <text>a 2'-deoxyadenosine in DNA + S-adenosyl-L-methionine = an N(6)-methyl-2'-deoxyadenosine in DNA + S-adenosyl-L-homocysteine + H(+)</text>
        <dbReference type="Rhea" id="RHEA:15197"/>
        <dbReference type="Rhea" id="RHEA-COMP:12418"/>
        <dbReference type="Rhea" id="RHEA-COMP:12419"/>
        <dbReference type="ChEBI" id="CHEBI:15378"/>
        <dbReference type="ChEBI" id="CHEBI:57856"/>
        <dbReference type="ChEBI" id="CHEBI:59789"/>
        <dbReference type="ChEBI" id="CHEBI:90615"/>
        <dbReference type="ChEBI" id="CHEBI:90616"/>
        <dbReference type="EC" id="2.1.1.72"/>
    </reaction>
</comment>
<evidence type="ECO:0000256" key="6">
    <source>
        <dbReference type="ARBA" id="ARBA00047942"/>
    </source>
</evidence>
<dbReference type="EMBL" id="JACYFT010000002">
    <property type="protein sequence ID" value="MBD8051062.1"/>
    <property type="molecule type" value="Genomic_DNA"/>
</dbReference>
<dbReference type="Pfam" id="PF22837">
    <property type="entry name" value="M_Eco57I_C"/>
    <property type="match status" value="1"/>
</dbReference>
<evidence type="ECO:0000256" key="5">
    <source>
        <dbReference type="ARBA" id="ARBA00022691"/>
    </source>
</evidence>
<feature type="domain" description="Type II methyltransferase M.Eco57I C-terminal" evidence="8">
    <location>
        <begin position="345"/>
        <end position="536"/>
    </location>
</feature>
<evidence type="ECO:0000313" key="9">
    <source>
        <dbReference type="EMBL" id="MBD8051062.1"/>
    </source>
</evidence>
<dbReference type="RefSeq" id="WP_191819522.1">
    <property type="nucleotide sequence ID" value="NZ_JACYFT010000002.1"/>
</dbReference>
<dbReference type="InterPro" id="IPR011639">
    <property type="entry name" value="MethylTrfase_TaqI-like_dom"/>
</dbReference>